<name>F0XDX0_GROCL</name>
<sequence length="365" mass="40530">MLSRRYSGSSSNVSQVPAVNLSTHDLDAFRRSAFLPERPLLIRAGNGVGRHVSNDRGGEFAATSRWFVSETAAATVTLSPYLEQFSMAFFPYEIMCPPRCAEPLDNHSEAGSRDALESFSSWLDSNPCNSGLRQGLAELVRHHLLRGGKTSRAEQRLVQLHAPLALLIEALKYNREALAGTPTTRPSSMPLLTQLYIAQASLSDLPTELRDDVPTPHLVRHGGRGDIYDTSLWLGLEPTYTPWHRDPNPNLFCQLCSSKTVRLAPPAAGEPIFRQVQTELARSVTSTAATAHSRIRGEEMMQGPERRPLHDAIWTEAHATVAMTSIQEAHVEPGDMLFIPKGWWHSVKSAYADGRLNASVNWWFR</sequence>
<dbReference type="PANTHER" id="PTHR12461:SF105">
    <property type="entry name" value="HYPOXIA-INDUCIBLE FACTOR 1-ALPHA INHIBITOR"/>
    <property type="match status" value="1"/>
</dbReference>
<dbReference type="PANTHER" id="PTHR12461">
    <property type="entry name" value="HYPOXIA-INDUCIBLE FACTOR 1 ALPHA INHIBITOR-RELATED"/>
    <property type="match status" value="1"/>
</dbReference>
<feature type="domain" description="JmjC" evidence="1">
    <location>
        <begin position="186"/>
        <end position="365"/>
    </location>
</feature>
<evidence type="ECO:0000259" key="1">
    <source>
        <dbReference type="PROSITE" id="PS51184"/>
    </source>
</evidence>
<dbReference type="RefSeq" id="XP_014174195.1">
    <property type="nucleotide sequence ID" value="XM_014318720.1"/>
</dbReference>
<dbReference type="Gene3D" id="2.60.120.650">
    <property type="entry name" value="Cupin"/>
    <property type="match status" value="1"/>
</dbReference>
<dbReference type="Pfam" id="PF13621">
    <property type="entry name" value="Cupin_8"/>
    <property type="match status" value="1"/>
</dbReference>
<gene>
    <name evidence="2" type="ORF">CMQ_1641</name>
</gene>
<dbReference type="Proteomes" id="UP000007796">
    <property type="component" value="Unassembled WGS sequence"/>
</dbReference>
<dbReference type="PROSITE" id="PS51184">
    <property type="entry name" value="JMJC"/>
    <property type="match status" value="1"/>
</dbReference>
<dbReference type="SUPFAM" id="SSF51197">
    <property type="entry name" value="Clavaminate synthase-like"/>
    <property type="match status" value="1"/>
</dbReference>
<dbReference type="OrthoDB" id="263283at2759"/>
<dbReference type="InterPro" id="IPR041667">
    <property type="entry name" value="Cupin_8"/>
</dbReference>
<dbReference type="InParanoid" id="F0XDX0"/>
<evidence type="ECO:0000313" key="2">
    <source>
        <dbReference type="EMBL" id="EFX04713.1"/>
    </source>
</evidence>
<proteinExistence type="predicted"/>
<dbReference type="AlphaFoldDB" id="F0XDX0"/>
<dbReference type="EMBL" id="GL629765">
    <property type="protein sequence ID" value="EFX04713.1"/>
    <property type="molecule type" value="Genomic_DNA"/>
</dbReference>
<reference evidence="2 3" key="1">
    <citation type="journal article" date="2011" name="Proc. Natl. Acad. Sci. U.S.A.">
        <title>Genome and transcriptome analyses of the mountain pine beetle-fungal symbiont Grosmannia clavigera, a lodgepole pine pathogen.</title>
        <authorList>
            <person name="DiGuistini S."/>
            <person name="Wang Y."/>
            <person name="Liao N.Y."/>
            <person name="Taylor G."/>
            <person name="Tanguay P."/>
            <person name="Feau N."/>
            <person name="Henrissat B."/>
            <person name="Chan S.K."/>
            <person name="Hesse-Orce U."/>
            <person name="Alamouti S.M."/>
            <person name="Tsui C.K.M."/>
            <person name="Docking R.T."/>
            <person name="Levasseur A."/>
            <person name="Haridas S."/>
            <person name="Robertson G."/>
            <person name="Birol I."/>
            <person name="Holt R.A."/>
            <person name="Marra M.A."/>
            <person name="Hamelin R.C."/>
            <person name="Hirst M."/>
            <person name="Jones S.J.M."/>
            <person name="Bohlmann J."/>
            <person name="Breuil C."/>
        </authorList>
    </citation>
    <scope>NUCLEOTIDE SEQUENCE [LARGE SCALE GENOMIC DNA]</scope>
    <source>
        <strain evidence="3">kw1407 / UAMH 11150</strain>
    </source>
</reference>
<dbReference type="eggNOG" id="KOG2132">
    <property type="taxonomic scope" value="Eukaryota"/>
</dbReference>
<dbReference type="STRING" id="655863.F0XDX0"/>
<keyword evidence="3" id="KW-1185">Reference proteome</keyword>
<evidence type="ECO:0000313" key="3">
    <source>
        <dbReference type="Proteomes" id="UP000007796"/>
    </source>
</evidence>
<protein>
    <recommendedName>
        <fullName evidence="1">JmjC domain-containing protein</fullName>
    </recommendedName>
</protein>
<organism evidence="3">
    <name type="scientific">Grosmannia clavigera (strain kw1407 / UAMH 11150)</name>
    <name type="common">Blue stain fungus</name>
    <name type="synonym">Graphiocladiella clavigera</name>
    <dbReference type="NCBI Taxonomy" id="655863"/>
    <lineage>
        <taxon>Eukaryota</taxon>
        <taxon>Fungi</taxon>
        <taxon>Dikarya</taxon>
        <taxon>Ascomycota</taxon>
        <taxon>Pezizomycotina</taxon>
        <taxon>Sordariomycetes</taxon>
        <taxon>Sordariomycetidae</taxon>
        <taxon>Ophiostomatales</taxon>
        <taxon>Ophiostomataceae</taxon>
        <taxon>Leptographium</taxon>
    </lineage>
</organism>
<accession>F0XDX0</accession>
<dbReference type="GeneID" id="25974542"/>
<dbReference type="InterPro" id="IPR003347">
    <property type="entry name" value="JmjC_dom"/>
</dbReference>
<dbReference type="HOGENOM" id="CLU_054409_0_1_1"/>